<proteinExistence type="predicted"/>
<evidence type="ECO:0000313" key="2">
    <source>
        <dbReference type="Proteomes" id="UP000183832"/>
    </source>
</evidence>
<sequence>MMMGEKKINDDKAEKLLERRQKVMEIIKTNERKKVCLAIRHNSTCRFNSTAWRIGVFIVVGPQVIHHISAINEKGKNQNPTSRLKHFYIVVMCLYIMLKVNA</sequence>
<dbReference type="AlphaFoldDB" id="A0A1J1IPV6"/>
<keyword evidence="2" id="KW-1185">Reference proteome</keyword>
<dbReference type="EMBL" id="CVRI01000056">
    <property type="protein sequence ID" value="CRL01754.1"/>
    <property type="molecule type" value="Genomic_DNA"/>
</dbReference>
<organism evidence="1 2">
    <name type="scientific">Clunio marinus</name>
    <dbReference type="NCBI Taxonomy" id="568069"/>
    <lineage>
        <taxon>Eukaryota</taxon>
        <taxon>Metazoa</taxon>
        <taxon>Ecdysozoa</taxon>
        <taxon>Arthropoda</taxon>
        <taxon>Hexapoda</taxon>
        <taxon>Insecta</taxon>
        <taxon>Pterygota</taxon>
        <taxon>Neoptera</taxon>
        <taxon>Endopterygota</taxon>
        <taxon>Diptera</taxon>
        <taxon>Nematocera</taxon>
        <taxon>Chironomoidea</taxon>
        <taxon>Chironomidae</taxon>
        <taxon>Clunio</taxon>
    </lineage>
</organism>
<protein>
    <submittedName>
        <fullName evidence="1">CLUMA_CG014970, isoform A</fullName>
    </submittedName>
</protein>
<gene>
    <name evidence="1" type="ORF">CLUMA_CG014970</name>
</gene>
<reference evidence="1 2" key="1">
    <citation type="submission" date="2015-04" db="EMBL/GenBank/DDBJ databases">
        <authorList>
            <person name="Syromyatnikov M.Y."/>
            <person name="Popov V.N."/>
        </authorList>
    </citation>
    <scope>NUCLEOTIDE SEQUENCE [LARGE SCALE GENOMIC DNA]</scope>
</reference>
<evidence type="ECO:0000313" key="1">
    <source>
        <dbReference type="EMBL" id="CRL01754.1"/>
    </source>
</evidence>
<accession>A0A1J1IPV6</accession>
<name>A0A1J1IPV6_9DIPT</name>
<dbReference type="Proteomes" id="UP000183832">
    <property type="component" value="Unassembled WGS sequence"/>
</dbReference>